<dbReference type="EMBL" id="BPLR01007287">
    <property type="protein sequence ID" value="GIY15830.1"/>
    <property type="molecule type" value="Genomic_DNA"/>
</dbReference>
<keyword evidence="3" id="KW-1185">Reference proteome</keyword>
<name>A0AAV4R6F2_CAEEX</name>
<comment type="caution">
    <text evidence="2">The sequence shown here is derived from an EMBL/GenBank/DDBJ whole genome shotgun (WGS) entry which is preliminary data.</text>
</comment>
<gene>
    <name evidence="2" type="ORF">CEXT_479191</name>
</gene>
<protein>
    <submittedName>
        <fullName evidence="2">Uncharacterized protein</fullName>
    </submittedName>
</protein>
<evidence type="ECO:0000256" key="1">
    <source>
        <dbReference type="SAM" id="MobiDB-lite"/>
    </source>
</evidence>
<evidence type="ECO:0000313" key="3">
    <source>
        <dbReference type="Proteomes" id="UP001054945"/>
    </source>
</evidence>
<accession>A0AAV4R6F2</accession>
<evidence type="ECO:0000313" key="2">
    <source>
        <dbReference type="EMBL" id="GIY15830.1"/>
    </source>
</evidence>
<reference evidence="2 3" key="1">
    <citation type="submission" date="2021-06" db="EMBL/GenBank/DDBJ databases">
        <title>Caerostris extrusa draft genome.</title>
        <authorList>
            <person name="Kono N."/>
            <person name="Arakawa K."/>
        </authorList>
    </citation>
    <scope>NUCLEOTIDE SEQUENCE [LARGE SCALE GENOMIC DNA]</scope>
</reference>
<feature type="compositionally biased region" description="Basic and acidic residues" evidence="1">
    <location>
        <begin position="1"/>
        <end position="15"/>
    </location>
</feature>
<feature type="region of interest" description="Disordered" evidence="1">
    <location>
        <begin position="1"/>
        <end position="23"/>
    </location>
</feature>
<dbReference type="Proteomes" id="UP001054945">
    <property type="component" value="Unassembled WGS sequence"/>
</dbReference>
<organism evidence="2 3">
    <name type="scientific">Caerostris extrusa</name>
    <name type="common">Bark spider</name>
    <name type="synonym">Caerostris bankana</name>
    <dbReference type="NCBI Taxonomy" id="172846"/>
    <lineage>
        <taxon>Eukaryota</taxon>
        <taxon>Metazoa</taxon>
        <taxon>Ecdysozoa</taxon>
        <taxon>Arthropoda</taxon>
        <taxon>Chelicerata</taxon>
        <taxon>Arachnida</taxon>
        <taxon>Araneae</taxon>
        <taxon>Araneomorphae</taxon>
        <taxon>Entelegynae</taxon>
        <taxon>Araneoidea</taxon>
        <taxon>Araneidae</taxon>
        <taxon>Caerostris</taxon>
    </lineage>
</organism>
<dbReference type="AlphaFoldDB" id="A0AAV4R6F2"/>
<sequence length="112" mass="13090">MQGTRRERRERERERGKKKKERRMFKERQYPFCMANSSLLSAIGFRTGALRMYPRILLPGTDGRPEQEPSFTRRCVGTEGVLSLFPFSFSQPLPLSSRACQSLSQSLMKQWN</sequence>
<proteinExistence type="predicted"/>